<organism evidence="9 10">
    <name type="scientific">Protopolystoma xenopodis</name>
    <dbReference type="NCBI Taxonomy" id="117903"/>
    <lineage>
        <taxon>Eukaryota</taxon>
        <taxon>Metazoa</taxon>
        <taxon>Spiralia</taxon>
        <taxon>Lophotrochozoa</taxon>
        <taxon>Platyhelminthes</taxon>
        <taxon>Monogenea</taxon>
        <taxon>Polyopisthocotylea</taxon>
        <taxon>Polystomatidea</taxon>
        <taxon>Polystomatidae</taxon>
        <taxon>Protopolystoma</taxon>
    </lineage>
</organism>
<evidence type="ECO:0000256" key="3">
    <source>
        <dbReference type="ARBA" id="ARBA00022448"/>
    </source>
</evidence>
<keyword evidence="8" id="KW-0472">Membrane</keyword>
<protein>
    <recommendedName>
        <fullName evidence="11">Mitochondrial import inner membrane translocase subunit TIM16</fullName>
    </recommendedName>
</protein>
<dbReference type="GO" id="GO:0030150">
    <property type="term" value="P:protein import into mitochondrial matrix"/>
    <property type="evidence" value="ECO:0007669"/>
    <property type="project" value="InterPro"/>
</dbReference>
<evidence type="ECO:0000256" key="1">
    <source>
        <dbReference type="ARBA" id="ARBA00004637"/>
    </source>
</evidence>
<evidence type="ECO:0008006" key="11">
    <source>
        <dbReference type="Google" id="ProtNLM"/>
    </source>
</evidence>
<accession>A0A3S5BKQ7</accession>
<proteinExistence type="inferred from homology"/>
<comment type="caution">
    <text evidence="9">The sequence shown here is derived from an EMBL/GenBank/DDBJ whole genome shotgun (WGS) entry which is preliminary data.</text>
</comment>
<evidence type="ECO:0000256" key="6">
    <source>
        <dbReference type="ARBA" id="ARBA00023010"/>
    </source>
</evidence>
<reference evidence="9" key="1">
    <citation type="submission" date="2018-11" db="EMBL/GenBank/DDBJ databases">
        <authorList>
            <consortium name="Pathogen Informatics"/>
        </authorList>
    </citation>
    <scope>NUCLEOTIDE SEQUENCE</scope>
</reference>
<dbReference type="Proteomes" id="UP000784294">
    <property type="component" value="Unassembled WGS sequence"/>
</dbReference>
<dbReference type="Gene3D" id="1.10.287.110">
    <property type="entry name" value="DnaJ domain"/>
    <property type="match status" value="1"/>
</dbReference>
<dbReference type="PANTHER" id="PTHR12388:SF0">
    <property type="entry name" value="MITOCHONDRIAL IMPORT INNER MEMBRANE TRANSLOCASE SUBUNIT TIM16"/>
    <property type="match status" value="1"/>
</dbReference>
<comment type="subcellular location">
    <subcellularLocation>
        <location evidence="1">Mitochondrion inner membrane</location>
        <topology evidence="1">Peripheral membrane protein</topology>
    </subcellularLocation>
</comment>
<comment type="similarity">
    <text evidence="2">Belongs to the TIM16/PAM16 family.</text>
</comment>
<evidence type="ECO:0000256" key="7">
    <source>
        <dbReference type="ARBA" id="ARBA00023128"/>
    </source>
</evidence>
<dbReference type="InterPro" id="IPR005341">
    <property type="entry name" value="Tim16"/>
</dbReference>
<dbReference type="AlphaFoldDB" id="A0A3S5BKQ7"/>
<name>A0A3S5BKQ7_9PLAT</name>
<gene>
    <name evidence="9" type="ORF">PXEA_LOCUS545</name>
</gene>
<dbReference type="OrthoDB" id="10262892at2759"/>
<dbReference type="GO" id="GO:0005744">
    <property type="term" value="C:TIM23 mitochondrial import inner membrane translocase complex"/>
    <property type="evidence" value="ECO:0007669"/>
    <property type="project" value="InterPro"/>
</dbReference>
<evidence type="ECO:0000256" key="4">
    <source>
        <dbReference type="ARBA" id="ARBA00022792"/>
    </source>
</evidence>
<keyword evidence="5" id="KW-0653">Protein transport</keyword>
<evidence type="ECO:0000256" key="8">
    <source>
        <dbReference type="ARBA" id="ARBA00023136"/>
    </source>
</evidence>
<dbReference type="EMBL" id="CAAALY010001020">
    <property type="protein sequence ID" value="VEL07105.1"/>
    <property type="molecule type" value="Genomic_DNA"/>
</dbReference>
<keyword evidence="7" id="KW-0496">Mitochondrion</keyword>
<keyword evidence="10" id="KW-1185">Reference proteome</keyword>
<dbReference type="InterPro" id="IPR036869">
    <property type="entry name" value="J_dom_sf"/>
</dbReference>
<keyword evidence="6" id="KW-0811">Translocation</keyword>
<dbReference type="Pfam" id="PF03656">
    <property type="entry name" value="Pam16"/>
    <property type="match status" value="1"/>
</dbReference>
<evidence type="ECO:0000313" key="10">
    <source>
        <dbReference type="Proteomes" id="UP000784294"/>
    </source>
</evidence>
<evidence type="ECO:0000256" key="5">
    <source>
        <dbReference type="ARBA" id="ARBA00022927"/>
    </source>
</evidence>
<sequence>MWGKYAAQIILAGARLVGRAFGQALKEEYATSQQYAKARQGQSSTTNDSKADFITGMTLEEAKNILNVKDIHNPNIMSKNFEYLFKVNDKKVGGSLYLQSKTPNKLEGISPIEVV</sequence>
<keyword evidence="4" id="KW-0999">Mitochondrion inner membrane</keyword>
<evidence type="ECO:0000256" key="2">
    <source>
        <dbReference type="ARBA" id="ARBA00008817"/>
    </source>
</evidence>
<keyword evidence="3" id="KW-0813">Transport</keyword>
<dbReference type="PANTHER" id="PTHR12388">
    <property type="entry name" value="MITOCHONDRIA ASSOCIATED GRANULOCYTE MACROPHAGE CSF SIGNALING MOLECULE"/>
    <property type="match status" value="1"/>
</dbReference>
<evidence type="ECO:0000313" key="9">
    <source>
        <dbReference type="EMBL" id="VEL07105.1"/>
    </source>
</evidence>